<reference evidence="2" key="1">
    <citation type="submission" date="2016-02" db="EMBL/GenBank/DDBJ databases">
        <title>Draft genome sequence of Microdochium bolleyi, a fungal endophyte of beachgrass.</title>
        <authorList>
            <consortium name="DOE Joint Genome Institute"/>
            <person name="David A.S."/>
            <person name="May G."/>
            <person name="Haridas S."/>
            <person name="Lim J."/>
            <person name="Wang M."/>
            <person name="Labutti K."/>
            <person name="Lipzen A."/>
            <person name="Barry K."/>
            <person name="Grigoriev I.V."/>
        </authorList>
    </citation>
    <scope>NUCLEOTIDE SEQUENCE [LARGE SCALE GENOMIC DNA]</scope>
    <source>
        <strain evidence="2">J235TASD1</strain>
    </source>
</reference>
<accession>A0A136IYN9</accession>
<organism evidence="1 2">
    <name type="scientific">Microdochium bolleyi</name>
    <dbReference type="NCBI Taxonomy" id="196109"/>
    <lineage>
        <taxon>Eukaryota</taxon>
        <taxon>Fungi</taxon>
        <taxon>Dikarya</taxon>
        <taxon>Ascomycota</taxon>
        <taxon>Pezizomycotina</taxon>
        <taxon>Sordariomycetes</taxon>
        <taxon>Xylariomycetidae</taxon>
        <taxon>Xylariales</taxon>
        <taxon>Microdochiaceae</taxon>
        <taxon>Microdochium</taxon>
    </lineage>
</organism>
<dbReference type="InParanoid" id="A0A136IYN9"/>
<keyword evidence="2" id="KW-1185">Reference proteome</keyword>
<evidence type="ECO:0000313" key="2">
    <source>
        <dbReference type="Proteomes" id="UP000070501"/>
    </source>
</evidence>
<name>A0A136IYN9_9PEZI</name>
<protein>
    <submittedName>
        <fullName evidence="1">Uncharacterized protein</fullName>
    </submittedName>
</protein>
<dbReference type="Proteomes" id="UP000070501">
    <property type="component" value="Unassembled WGS sequence"/>
</dbReference>
<proteinExistence type="predicted"/>
<sequence>MVRRGYNWTLSHAIPRLRCDAILCYFWAHAAVAYETEHGVDIKTLPIPQMMVALGTVFFWACLKFLDFAIPINRWGPRLLIWMGLPDGDTRVDPDDRLP</sequence>
<evidence type="ECO:0000313" key="1">
    <source>
        <dbReference type="EMBL" id="KXJ90052.1"/>
    </source>
</evidence>
<dbReference type="AlphaFoldDB" id="A0A136IYN9"/>
<gene>
    <name evidence="1" type="ORF">Micbo1qcDRAFT_205675</name>
</gene>
<dbReference type="EMBL" id="KQ964253">
    <property type="protein sequence ID" value="KXJ90052.1"/>
    <property type="molecule type" value="Genomic_DNA"/>
</dbReference>